<gene>
    <name evidence="1" type="ordered locus">DEHA2B08162g</name>
</gene>
<organism evidence="1 2">
    <name type="scientific">Debaryomyces hansenii (strain ATCC 36239 / CBS 767 / BCRC 21394 / JCM 1990 / NBRC 0083 / IGC 2968)</name>
    <name type="common">Yeast</name>
    <name type="synonym">Torulaspora hansenii</name>
    <dbReference type="NCBI Taxonomy" id="284592"/>
    <lineage>
        <taxon>Eukaryota</taxon>
        <taxon>Fungi</taxon>
        <taxon>Dikarya</taxon>
        <taxon>Ascomycota</taxon>
        <taxon>Saccharomycotina</taxon>
        <taxon>Pichiomycetes</taxon>
        <taxon>Debaryomycetaceae</taxon>
        <taxon>Debaryomyces</taxon>
    </lineage>
</organism>
<dbReference type="Proteomes" id="UP000000599">
    <property type="component" value="Chromosome B"/>
</dbReference>
<dbReference type="AlphaFoldDB" id="B5RT12"/>
<dbReference type="EMBL" id="CR382134">
    <property type="protein sequence ID" value="CAR65471.1"/>
    <property type="molecule type" value="Genomic_DNA"/>
</dbReference>
<sequence>MLIPGKPTIGDVDTEKVYTNNIQILAHQYNNSVKYFSTGRQTTYTRREQQNTYAMPTEHLYAEWSRKVTSSAKDIPLLFV</sequence>
<dbReference type="InParanoid" id="B5RT12"/>
<accession>B5RT12</accession>
<dbReference type="HOGENOM" id="CLU_2589704_0_0_1"/>
<protein>
    <submittedName>
        <fullName evidence="1">DEHA2B08162p</fullName>
    </submittedName>
</protein>
<evidence type="ECO:0000313" key="2">
    <source>
        <dbReference type="Proteomes" id="UP000000599"/>
    </source>
</evidence>
<dbReference type="KEGG" id="dha:DEHA2B08162g"/>
<reference evidence="1 2" key="1">
    <citation type="journal article" date="2004" name="Nature">
        <title>Genome evolution in yeasts.</title>
        <authorList>
            <consortium name="Genolevures"/>
            <person name="Dujon B."/>
            <person name="Sherman D."/>
            <person name="Fischer G."/>
            <person name="Durrens P."/>
            <person name="Casaregola S."/>
            <person name="Lafontaine I."/>
            <person name="de Montigny J."/>
            <person name="Marck C."/>
            <person name="Neuveglise C."/>
            <person name="Talla E."/>
            <person name="Goffard N."/>
            <person name="Frangeul L."/>
            <person name="Aigle M."/>
            <person name="Anthouard V."/>
            <person name="Babour A."/>
            <person name="Barbe V."/>
            <person name="Barnay S."/>
            <person name="Blanchin S."/>
            <person name="Beckerich J.M."/>
            <person name="Beyne E."/>
            <person name="Bleykasten C."/>
            <person name="Boisrame A."/>
            <person name="Boyer J."/>
            <person name="Cattolico L."/>
            <person name="Confanioleri F."/>
            <person name="de Daruvar A."/>
            <person name="Despons L."/>
            <person name="Fabre E."/>
            <person name="Fairhead C."/>
            <person name="Ferry-Dumazet H."/>
            <person name="Groppi A."/>
            <person name="Hantraye F."/>
            <person name="Hennequin C."/>
            <person name="Jauniaux N."/>
            <person name="Joyet P."/>
            <person name="Kachouri R."/>
            <person name="Kerrest A."/>
            <person name="Koszul R."/>
            <person name="Lemaire M."/>
            <person name="Lesur I."/>
            <person name="Ma L."/>
            <person name="Muller H."/>
            <person name="Nicaud J.M."/>
            <person name="Nikolski M."/>
            <person name="Oztas S."/>
            <person name="Ozier-Kalogeropoulos O."/>
            <person name="Pellenz S."/>
            <person name="Potier S."/>
            <person name="Richard G.F."/>
            <person name="Straub M.L."/>
            <person name="Suleau A."/>
            <person name="Swennene D."/>
            <person name="Tekaia F."/>
            <person name="Wesolowski-Louvel M."/>
            <person name="Westhof E."/>
            <person name="Wirth B."/>
            <person name="Zeniou-Meyer M."/>
            <person name="Zivanovic I."/>
            <person name="Bolotin-Fukuhara M."/>
            <person name="Thierry A."/>
            <person name="Bouchier C."/>
            <person name="Caudron B."/>
            <person name="Scarpelli C."/>
            <person name="Gaillardin C."/>
            <person name="Weissenbach J."/>
            <person name="Wincker P."/>
            <person name="Souciet J.L."/>
        </authorList>
    </citation>
    <scope>NUCLEOTIDE SEQUENCE [LARGE SCALE GENOMIC DNA]</scope>
    <source>
        <strain evidence="2">ATCC 36239 / CBS 767 / BCRC 21394 / JCM 1990 / NBRC 0083 / IGC 2968</strain>
    </source>
</reference>
<name>B5RT12_DEBHA</name>
<evidence type="ECO:0000313" key="1">
    <source>
        <dbReference type="EMBL" id="CAR65471.1"/>
    </source>
</evidence>
<proteinExistence type="predicted"/>
<dbReference type="GeneID" id="8998211"/>
<keyword evidence="2" id="KW-1185">Reference proteome</keyword>
<dbReference type="RefSeq" id="XP_002770101.1">
    <property type="nucleotide sequence ID" value="XM_002770055.1"/>
</dbReference>
<dbReference type="VEuPathDB" id="FungiDB:DEHA2B08162g"/>